<dbReference type="InterPro" id="IPR007627">
    <property type="entry name" value="RNA_pol_sigma70_r2"/>
</dbReference>
<dbReference type="EMBL" id="PVXM01000007">
    <property type="protein sequence ID" value="PRR74768.1"/>
    <property type="molecule type" value="Genomic_DNA"/>
</dbReference>
<protein>
    <recommendedName>
        <fullName evidence="6">RNA polymerase sigma factor</fullName>
    </recommendedName>
</protein>
<accession>A0A2T0AVR6</accession>
<dbReference type="InterPro" id="IPR000838">
    <property type="entry name" value="RNA_pol_sigma70_ECF_CS"/>
</dbReference>
<dbReference type="GO" id="GO:0006950">
    <property type="term" value="P:response to stress"/>
    <property type="evidence" value="ECO:0007669"/>
    <property type="project" value="UniProtKB-ARBA"/>
</dbReference>
<dbReference type="GO" id="GO:0016987">
    <property type="term" value="F:sigma factor activity"/>
    <property type="evidence" value="ECO:0007669"/>
    <property type="project" value="UniProtKB-KW"/>
</dbReference>
<feature type="domain" description="RNA polymerase sigma factor 70 region 4 type 2" evidence="8">
    <location>
        <begin position="123"/>
        <end position="175"/>
    </location>
</feature>
<dbReference type="InterPro" id="IPR013324">
    <property type="entry name" value="RNA_pol_sigma_r3/r4-like"/>
</dbReference>
<dbReference type="Pfam" id="PF04542">
    <property type="entry name" value="Sigma70_r2"/>
    <property type="match status" value="1"/>
</dbReference>
<dbReference type="GO" id="GO:0006352">
    <property type="term" value="P:DNA-templated transcription initiation"/>
    <property type="evidence" value="ECO:0007669"/>
    <property type="project" value="InterPro"/>
</dbReference>
<dbReference type="PANTHER" id="PTHR43133">
    <property type="entry name" value="RNA POLYMERASE ECF-TYPE SIGMA FACTO"/>
    <property type="match status" value="1"/>
</dbReference>
<name>A0A2T0AVR6_9FIRM</name>
<dbReference type="AlphaFoldDB" id="A0A2T0AVR6"/>
<dbReference type="PROSITE" id="PS01063">
    <property type="entry name" value="SIGMA70_ECF"/>
    <property type="match status" value="1"/>
</dbReference>
<comment type="caution">
    <text evidence="9">The sequence shown here is derived from an EMBL/GenBank/DDBJ whole genome shotgun (WGS) entry which is preliminary data.</text>
</comment>
<keyword evidence="2 6" id="KW-0805">Transcription regulation</keyword>
<dbReference type="SUPFAM" id="SSF88659">
    <property type="entry name" value="Sigma3 and sigma4 domains of RNA polymerase sigma factors"/>
    <property type="match status" value="1"/>
</dbReference>
<organism evidence="9 10">
    <name type="scientific">Neomoorella humiferrea</name>
    <dbReference type="NCBI Taxonomy" id="676965"/>
    <lineage>
        <taxon>Bacteria</taxon>
        <taxon>Bacillati</taxon>
        <taxon>Bacillota</taxon>
        <taxon>Clostridia</taxon>
        <taxon>Neomoorellales</taxon>
        <taxon>Neomoorellaceae</taxon>
        <taxon>Neomoorella</taxon>
    </lineage>
</organism>
<evidence type="ECO:0000256" key="6">
    <source>
        <dbReference type="RuleBase" id="RU000716"/>
    </source>
</evidence>
<evidence type="ECO:0000259" key="7">
    <source>
        <dbReference type="Pfam" id="PF04542"/>
    </source>
</evidence>
<dbReference type="OrthoDB" id="9784984at2"/>
<dbReference type="Proteomes" id="UP000238415">
    <property type="component" value="Unassembled WGS sequence"/>
</dbReference>
<evidence type="ECO:0000313" key="9">
    <source>
        <dbReference type="EMBL" id="PRR74768.1"/>
    </source>
</evidence>
<evidence type="ECO:0000313" key="10">
    <source>
        <dbReference type="Proteomes" id="UP000238415"/>
    </source>
</evidence>
<dbReference type="PANTHER" id="PTHR43133:SF51">
    <property type="entry name" value="RNA POLYMERASE SIGMA FACTOR"/>
    <property type="match status" value="1"/>
</dbReference>
<evidence type="ECO:0000256" key="3">
    <source>
        <dbReference type="ARBA" id="ARBA00023082"/>
    </source>
</evidence>
<reference evidence="9 10" key="1">
    <citation type="submission" date="2018-03" db="EMBL/GenBank/DDBJ databases">
        <title>Genome sequence of Moorella humiferrea DSM 23265.</title>
        <authorList>
            <person name="Poehlein A."/>
            <person name="Daniel R."/>
        </authorList>
    </citation>
    <scope>NUCLEOTIDE SEQUENCE [LARGE SCALE GENOMIC DNA]</scope>
    <source>
        <strain evidence="9 10">DSM 23265</strain>
    </source>
</reference>
<dbReference type="InterPro" id="IPR013249">
    <property type="entry name" value="RNA_pol_sigma70_r4_t2"/>
</dbReference>
<keyword evidence="5 6" id="KW-0804">Transcription</keyword>
<evidence type="ECO:0000256" key="5">
    <source>
        <dbReference type="ARBA" id="ARBA00023163"/>
    </source>
</evidence>
<dbReference type="InterPro" id="IPR036388">
    <property type="entry name" value="WH-like_DNA-bd_sf"/>
</dbReference>
<keyword evidence="3 6" id="KW-0731">Sigma factor</keyword>
<dbReference type="SUPFAM" id="SSF88946">
    <property type="entry name" value="Sigma2 domain of RNA polymerase sigma factors"/>
    <property type="match status" value="1"/>
</dbReference>
<dbReference type="Gene3D" id="1.10.10.10">
    <property type="entry name" value="Winged helix-like DNA-binding domain superfamily/Winged helix DNA-binding domain"/>
    <property type="match status" value="1"/>
</dbReference>
<dbReference type="InterPro" id="IPR013325">
    <property type="entry name" value="RNA_pol_sigma_r2"/>
</dbReference>
<feature type="domain" description="RNA polymerase sigma-70 region 2" evidence="7">
    <location>
        <begin position="28"/>
        <end position="96"/>
    </location>
</feature>
<evidence type="ECO:0000256" key="2">
    <source>
        <dbReference type="ARBA" id="ARBA00023015"/>
    </source>
</evidence>
<dbReference type="InterPro" id="IPR014284">
    <property type="entry name" value="RNA_pol_sigma-70_dom"/>
</dbReference>
<evidence type="ECO:0000256" key="4">
    <source>
        <dbReference type="ARBA" id="ARBA00023125"/>
    </source>
</evidence>
<dbReference type="CDD" id="cd06171">
    <property type="entry name" value="Sigma70_r4"/>
    <property type="match status" value="1"/>
</dbReference>
<evidence type="ECO:0000256" key="1">
    <source>
        <dbReference type="ARBA" id="ARBA00010641"/>
    </source>
</evidence>
<gene>
    <name evidence="9" type="primary">sigW_1</name>
    <name evidence="9" type="ORF">MOHU_07490</name>
</gene>
<dbReference type="NCBIfam" id="TIGR02937">
    <property type="entry name" value="sigma70-ECF"/>
    <property type="match status" value="1"/>
</dbReference>
<keyword evidence="4 6" id="KW-0238">DNA-binding</keyword>
<sequence>MGMSEPFIHAEEKVLTEGDNRRQQLEYLMRRFGDKVLYLAYSYLRDRHWAEDVAQEVFIRVFTNLDKFRGNSSIYTWIYHITVNLCRDELRAKNRRRDLEPVEGEDYVATEVEEQVLANLQQQEVWQAVLNLPVIYREVIWLHYYEQLSLKEIAEILGISLPAVKIRLYRARGHLQKLLKAGEGNA</sequence>
<proteinExistence type="inferred from homology"/>
<dbReference type="GO" id="GO:0003677">
    <property type="term" value="F:DNA binding"/>
    <property type="evidence" value="ECO:0007669"/>
    <property type="project" value="UniProtKB-KW"/>
</dbReference>
<dbReference type="InterPro" id="IPR039425">
    <property type="entry name" value="RNA_pol_sigma-70-like"/>
</dbReference>
<dbReference type="Gene3D" id="1.10.1740.10">
    <property type="match status" value="1"/>
</dbReference>
<keyword evidence="10" id="KW-1185">Reference proteome</keyword>
<dbReference type="Pfam" id="PF08281">
    <property type="entry name" value="Sigma70_r4_2"/>
    <property type="match status" value="1"/>
</dbReference>
<comment type="similarity">
    <text evidence="1 6">Belongs to the sigma-70 factor family. ECF subfamily.</text>
</comment>
<evidence type="ECO:0000259" key="8">
    <source>
        <dbReference type="Pfam" id="PF08281"/>
    </source>
</evidence>